<evidence type="ECO:0000259" key="17">
    <source>
        <dbReference type="SMART" id="SM00642"/>
    </source>
</evidence>
<dbReference type="GO" id="GO:0016052">
    <property type="term" value="P:carbohydrate catabolic process"/>
    <property type="evidence" value="ECO:0007669"/>
    <property type="project" value="InterPro"/>
</dbReference>
<dbReference type="Proteomes" id="UP000266188">
    <property type="component" value="Unassembled WGS sequence"/>
</dbReference>
<evidence type="ECO:0000256" key="9">
    <source>
        <dbReference type="ARBA" id="ARBA00023180"/>
    </source>
</evidence>
<dbReference type="PANTHER" id="PTHR10357">
    <property type="entry name" value="ALPHA-AMYLASE FAMILY MEMBER"/>
    <property type="match status" value="1"/>
</dbReference>
<feature type="binding site" evidence="15">
    <location>
        <position position="252"/>
    </location>
    <ligand>
        <name>substrate</name>
    </ligand>
</feature>
<keyword evidence="11" id="KW-0326">Glycosidase</keyword>
<feature type="disulfide bond" evidence="14">
    <location>
        <begin position="168"/>
        <end position="182"/>
    </location>
</feature>
<evidence type="ECO:0000313" key="18">
    <source>
        <dbReference type="EMBL" id="RJE21582.1"/>
    </source>
</evidence>
<evidence type="ECO:0000256" key="7">
    <source>
        <dbReference type="ARBA" id="ARBA00022837"/>
    </source>
</evidence>
<dbReference type="SUPFAM" id="SSF51445">
    <property type="entry name" value="(Trans)glycosidases"/>
    <property type="match status" value="1"/>
</dbReference>
<dbReference type="SMART" id="SM00642">
    <property type="entry name" value="Aamy"/>
    <property type="match status" value="1"/>
</dbReference>
<feature type="signal peptide" evidence="16">
    <location>
        <begin position="1"/>
        <end position="18"/>
    </location>
</feature>
<dbReference type="InterPro" id="IPR017853">
    <property type="entry name" value="GH"/>
</dbReference>
<dbReference type="Pfam" id="PF09260">
    <property type="entry name" value="A_amylase_dom_C"/>
    <property type="match status" value="1"/>
</dbReference>
<sequence length="501" mass="55291">MHLLISVVFLLLLQTVSSLSPAEWRSQSIYFLLTDRFGRTDNSTTAECDVEKRLYCGGTWQGIINQLDYIQGMGFTAIWITPVTEQLSQDTGYGEAYHGYWQQKIYNLDSHLGTADDLKALSKALHDRGMYLMVDVVANHMGYDGPGNSVDYSVFDPFDSSSYFHKYCLISNYDDQNDVQNCWLGDTTVSLPDLNTKDAEVRELWYDWVTGLVSNYSIDGLRIDTVKHVEKTFWEGYNQAAGVYCVGEVFDGDPKYTCAYQSYLDAVLNYPIYYPLLNAFKAPGGNMGDLYNMVNSVASHCSDPTVLGNFIENHDNPRFASYTDDYSLAKNAITFMFLSDGIPIIYAGEEQHYSGGSDPGNREAVWLSGYSTDAELYKFIATTNKIRSLVILKDNKYVTSKNVPFYQDDNTFAMRKGSGNSQAITVLSNAGSSSDSYSVTVKGAEYSSGTQLIDLYSCAKVTVGDDGSISLQVESGLPKVLVPASYAGDALCGGSSAPSIA</sequence>
<name>A0A3A2ZEJ9_9EURO</name>
<evidence type="ECO:0000256" key="4">
    <source>
        <dbReference type="ARBA" id="ARBA00012595"/>
    </source>
</evidence>
<evidence type="ECO:0000256" key="13">
    <source>
        <dbReference type="PIRSR" id="PIRSR001024-2"/>
    </source>
</evidence>
<dbReference type="Gene3D" id="3.20.20.80">
    <property type="entry name" value="Glycosidases"/>
    <property type="match status" value="1"/>
</dbReference>
<feature type="disulfide bond" evidence="14">
    <location>
        <begin position="458"/>
        <end position="492"/>
    </location>
</feature>
<feature type="disulfide bond" evidence="14">
    <location>
        <begin position="48"/>
        <end position="56"/>
    </location>
</feature>
<keyword evidence="9" id="KW-0325">Glycoprotein</keyword>
<dbReference type="InterPro" id="IPR006047">
    <property type="entry name" value="GH13_cat_dom"/>
</dbReference>
<comment type="cofactor">
    <cofactor evidence="2">
        <name>Ca(2+)</name>
        <dbReference type="ChEBI" id="CHEBI:29108"/>
    </cofactor>
</comment>
<dbReference type="OrthoDB" id="204980at2759"/>
<reference evidence="19" key="1">
    <citation type="submission" date="2017-02" db="EMBL/GenBank/DDBJ databases">
        <authorList>
            <person name="Tafer H."/>
            <person name="Lopandic K."/>
        </authorList>
    </citation>
    <scope>NUCLEOTIDE SEQUENCE [LARGE SCALE GENOMIC DNA]</scope>
    <source>
        <strain evidence="19">CBS 366.77</strain>
    </source>
</reference>
<gene>
    <name evidence="18" type="ORF">PHISCL_06071</name>
</gene>
<dbReference type="InterPro" id="IPR015340">
    <property type="entry name" value="A_amylase_C_dom"/>
</dbReference>
<feature type="active site" description="Proton donor" evidence="12">
    <location>
        <position position="248"/>
    </location>
</feature>
<proteinExistence type="inferred from homology"/>
<comment type="caution">
    <text evidence="18">The sequence shown here is derived from an EMBL/GenBank/DDBJ whole genome shotgun (WGS) entry which is preliminary data.</text>
</comment>
<dbReference type="EMBL" id="MVGC01000218">
    <property type="protein sequence ID" value="RJE21582.1"/>
    <property type="molecule type" value="Genomic_DNA"/>
</dbReference>
<dbReference type="GO" id="GO:0004556">
    <property type="term" value="F:alpha-amylase activity"/>
    <property type="evidence" value="ECO:0007669"/>
    <property type="project" value="UniProtKB-EC"/>
</dbReference>
<dbReference type="FunFam" id="3.20.20.80:FF:000120">
    <property type="entry name" value="Alpha-amylase A"/>
    <property type="match status" value="1"/>
</dbReference>
<feature type="binding site" evidence="15">
    <location>
        <position position="140"/>
    </location>
    <ligand>
        <name>substrate</name>
    </ligand>
</feature>
<feature type="disulfide bond" evidence="14">
    <location>
        <begin position="258"/>
        <end position="301"/>
    </location>
</feature>
<feature type="chain" id="PRO_5017276648" description="alpha-amylase" evidence="16">
    <location>
        <begin position="19"/>
        <end position="501"/>
    </location>
</feature>
<dbReference type="Pfam" id="PF00128">
    <property type="entry name" value="Alpha-amylase"/>
    <property type="match status" value="1"/>
</dbReference>
<feature type="binding site" evidence="15">
    <location>
        <position position="222"/>
    </location>
    <ligand>
        <name>substrate</name>
    </ligand>
</feature>
<organism evidence="18 19">
    <name type="scientific">Aspergillus sclerotialis</name>
    <dbReference type="NCBI Taxonomy" id="2070753"/>
    <lineage>
        <taxon>Eukaryota</taxon>
        <taxon>Fungi</taxon>
        <taxon>Dikarya</taxon>
        <taxon>Ascomycota</taxon>
        <taxon>Pezizomycotina</taxon>
        <taxon>Eurotiomycetes</taxon>
        <taxon>Eurotiomycetidae</taxon>
        <taxon>Eurotiales</taxon>
        <taxon>Aspergillaceae</taxon>
        <taxon>Aspergillus</taxon>
        <taxon>Aspergillus subgen. Polypaecilum</taxon>
    </lineage>
</organism>
<evidence type="ECO:0000256" key="8">
    <source>
        <dbReference type="ARBA" id="ARBA00023157"/>
    </source>
</evidence>
<keyword evidence="19" id="KW-1185">Reference proteome</keyword>
<comment type="catalytic activity">
    <reaction evidence="1">
        <text>Endohydrolysis of (1-&gt;4)-alpha-D-glucosidic linkages in polysaccharides containing three or more (1-&gt;4)-alpha-linked D-glucose units.</text>
        <dbReference type="EC" id="3.2.1.1"/>
    </reaction>
</comment>
<dbReference type="SUPFAM" id="SSF51011">
    <property type="entry name" value="Glycosyl hydrolase domain"/>
    <property type="match status" value="1"/>
</dbReference>
<keyword evidence="16" id="KW-0732">Signal</keyword>
<keyword evidence="5" id="KW-0479">Metal-binding</keyword>
<evidence type="ECO:0000256" key="1">
    <source>
        <dbReference type="ARBA" id="ARBA00000548"/>
    </source>
</evidence>
<feature type="domain" description="Glycosyl hydrolase family 13 catalytic" evidence="17">
    <location>
        <begin position="31"/>
        <end position="387"/>
    </location>
</feature>
<dbReference type="PIRSF" id="PIRSF001024">
    <property type="entry name" value="Alph-amyl_fung"/>
    <property type="match status" value="1"/>
</dbReference>
<protein>
    <recommendedName>
        <fullName evidence="4">alpha-amylase</fullName>
        <ecNumber evidence="4">3.2.1.1</ecNumber>
    </recommendedName>
</protein>
<dbReference type="GO" id="GO:0005509">
    <property type="term" value="F:calcium ion binding"/>
    <property type="evidence" value="ECO:0007669"/>
    <property type="project" value="InterPro"/>
</dbReference>
<evidence type="ECO:0000256" key="12">
    <source>
        <dbReference type="PIRSR" id="PIRSR001024-1"/>
    </source>
</evidence>
<dbReference type="Gene3D" id="2.60.40.1180">
    <property type="entry name" value="Golgi alpha-mannosidase II"/>
    <property type="match status" value="1"/>
</dbReference>
<feature type="site" description="Transition state stabilizer" evidence="13">
    <location>
        <position position="315"/>
    </location>
</feature>
<dbReference type="CDD" id="cd11319">
    <property type="entry name" value="AmyAc_euk_AmyA"/>
    <property type="match status" value="1"/>
</dbReference>
<evidence type="ECO:0000256" key="2">
    <source>
        <dbReference type="ARBA" id="ARBA00001913"/>
    </source>
</evidence>
<keyword evidence="6" id="KW-0378">Hydrolase</keyword>
<feature type="active site" description="Nucleophile" evidence="12">
    <location>
        <position position="224"/>
    </location>
</feature>
<feature type="binding site" evidence="15">
    <location>
        <position position="362"/>
    </location>
    <ligand>
        <name>substrate</name>
    </ligand>
</feature>
<feature type="binding site" evidence="15">
    <location>
        <position position="315"/>
    </location>
    <ligand>
        <name>substrate</name>
    </ligand>
</feature>
<evidence type="ECO:0000256" key="10">
    <source>
        <dbReference type="ARBA" id="ARBA00023277"/>
    </source>
</evidence>
<evidence type="ECO:0000256" key="16">
    <source>
        <dbReference type="SAM" id="SignalP"/>
    </source>
</evidence>
<keyword evidence="10" id="KW-0119">Carbohydrate metabolism</keyword>
<evidence type="ECO:0000313" key="19">
    <source>
        <dbReference type="Proteomes" id="UP000266188"/>
    </source>
</evidence>
<keyword evidence="8 14" id="KW-1015">Disulfide bond</keyword>
<evidence type="ECO:0000256" key="11">
    <source>
        <dbReference type="ARBA" id="ARBA00023295"/>
    </source>
</evidence>
<dbReference type="STRING" id="2070753.A0A3A2ZEJ9"/>
<accession>A0A3A2ZEJ9</accession>
<keyword evidence="7" id="KW-0106">Calcium</keyword>
<evidence type="ECO:0000256" key="6">
    <source>
        <dbReference type="ARBA" id="ARBA00022801"/>
    </source>
</evidence>
<evidence type="ECO:0000256" key="14">
    <source>
        <dbReference type="PIRSR" id="PIRSR001024-4"/>
    </source>
</evidence>
<dbReference type="PANTHER" id="PTHR10357:SF231">
    <property type="entry name" value="ALPHA-AMYLASE"/>
    <property type="match status" value="1"/>
</dbReference>
<comment type="similarity">
    <text evidence="3">Belongs to the glycosyl hydrolase 13 family.</text>
</comment>
<dbReference type="InterPro" id="IPR013777">
    <property type="entry name" value="A-amylase-like"/>
</dbReference>
<evidence type="ECO:0000256" key="5">
    <source>
        <dbReference type="ARBA" id="ARBA00022723"/>
    </source>
</evidence>
<dbReference type="EC" id="3.2.1.1" evidence="4"/>
<dbReference type="InterPro" id="IPR013780">
    <property type="entry name" value="Glyco_hydro_b"/>
</dbReference>
<feature type="binding site" evidence="15">
    <location>
        <position position="101"/>
    </location>
    <ligand>
        <name>substrate</name>
    </ligand>
</feature>
<dbReference type="AlphaFoldDB" id="A0A3A2ZEJ9"/>
<evidence type="ECO:0000256" key="3">
    <source>
        <dbReference type="ARBA" id="ARBA00008061"/>
    </source>
</evidence>
<evidence type="ECO:0000256" key="15">
    <source>
        <dbReference type="PIRSR" id="PIRSR001024-5"/>
    </source>
</evidence>